<accession>A0ABU5ZGX9</accession>
<evidence type="ECO:0000313" key="4">
    <source>
        <dbReference type="EMBL" id="MEB3101764.1"/>
    </source>
</evidence>
<evidence type="ECO:0000256" key="2">
    <source>
        <dbReference type="ARBA" id="ARBA00022801"/>
    </source>
</evidence>
<dbReference type="Gene3D" id="3.60.110.10">
    <property type="entry name" value="Carbon-nitrogen hydrolase"/>
    <property type="match status" value="1"/>
</dbReference>
<dbReference type="InterPro" id="IPR003010">
    <property type="entry name" value="C-N_Hydrolase"/>
</dbReference>
<sequence>MSEKGSPVNVACVQMKPLFGQVQKNVAATKQWIEQAKHRGADIVVLPELCNTGYVFESRSEAFSLAEEIPNGPTVQAWSRLAETNNVYIIAGIAEKQGESLYNSAVLIGPSGYIGTYRKNHLWYEETLFFEPGDLGFPVFQMEIGKIGMLICYDMWFPEAFRIYALHGVDLVGIPTNWVPMPSQPEGQAVMAVHLAMTNAHSNGMFVACADRVGEERGQPFIGSSLIVDPYGWPAAGPAGGDSEELVLARCNLSEARTGKNKSSLNHILRDRRPEIYKL</sequence>
<comment type="similarity">
    <text evidence="1">Belongs to the carbon-nitrogen hydrolase superfamily. NIT1/NIT2 family.</text>
</comment>
<dbReference type="PROSITE" id="PS01227">
    <property type="entry name" value="UPF0012"/>
    <property type="match status" value="1"/>
</dbReference>
<dbReference type="EMBL" id="JAYJLD010000010">
    <property type="protein sequence ID" value="MEB3101764.1"/>
    <property type="molecule type" value="Genomic_DNA"/>
</dbReference>
<dbReference type="PANTHER" id="PTHR43674">
    <property type="entry name" value="NITRILASE C965.09-RELATED"/>
    <property type="match status" value="1"/>
</dbReference>
<dbReference type="Pfam" id="PF00795">
    <property type="entry name" value="CN_hydrolase"/>
    <property type="match status" value="1"/>
</dbReference>
<keyword evidence="2" id="KW-0378">Hydrolase</keyword>
<dbReference type="InterPro" id="IPR050345">
    <property type="entry name" value="Aliph_Amidase/BUP"/>
</dbReference>
<dbReference type="InterPro" id="IPR001110">
    <property type="entry name" value="UPF0012_CS"/>
</dbReference>
<keyword evidence="5" id="KW-1185">Reference proteome</keyword>
<name>A0ABU5ZGX9_9BACL</name>
<reference evidence="4" key="1">
    <citation type="submission" date="2023-12" db="EMBL/GenBank/DDBJ databases">
        <title>Fervidustalea candida gen. nov., sp. nov., a novel member of the family Paenibacillaceae isolated from a geothermal area.</title>
        <authorList>
            <person name="Li W.-J."/>
            <person name="Jiao J.-Y."/>
            <person name="Chen Y."/>
        </authorList>
    </citation>
    <scope>NUCLEOTIDE SEQUENCE</scope>
    <source>
        <strain evidence="4">SYSU GA230002</strain>
    </source>
</reference>
<organism evidence="4 5">
    <name type="scientific">Ferviditalea candida</name>
    <dbReference type="NCBI Taxonomy" id="3108399"/>
    <lineage>
        <taxon>Bacteria</taxon>
        <taxon>Bacillati</taxon>
        <taxon>Bacillota</taxon>
        <taxon>Bacilli</taxon>
        <taxon>Bacillales</taxon>
        <taxon>Paenibacillaceae</taxon>
        <taxon>Ferviditalea</taxon>
    </lineage>
</organism>
<comment type="caution">
    <text evidence="4">The sequence shown here is derived from an EMBL/GenBank/DDBJ whole genome shotgun (WGS) entry which is preliminary data.</text>
</comment>
<dbReference type="CDD" id="cd07580">
    <property type="entry name" value="nitrilase_2"/>
    <property type="match status" value="1"/>
</dbReference>
<dbReference type="InterPro" id="IPR036526">
    <property type="entry name" value="C-N_Hydrolase_sf"/>
</dbReference>
<gene>
    <name evidence="4" type="ORF">VF724_08820</name>
</gene>
<protein>
    <submittedName>
        <fullName evidence="4">Nitrilase family protein</fullName>
    </submittedName>
</protein>
<evidence type="ECO:0000313" key="5">
    <source>
        <dbReference type="Proteomes" id="UP001310386"/>
    </source>
</evidence>
<dbReference type="SUPFAM" id="SSF56317">
    <property type="entry name" value="Carbon-nitrogen hydrolase"/>
    <property type="match status" value="1"/>
</dbReference>
<dbReference type="PROSITE" id="PS50263">
    <property type="entry name" value="CN_HYDROLASE"/>
    <property type="match status" value="1"/>
</dbReference>
<evidence type="ECO:0000259" key="3">
    <source>
        <dbReference type="PROSITE" id="PS50263"/>
    </source>
</evidence>
<dbReference type="Proteomes" id="UP001310386">
    <property type="component" value="Unassembled WGS sequence"/>
</dbReference>
<feature type="domain" description="CN hydrolase" evidence="3">
    <location>
        <begin position="8"/>
        <end position="253"/>
    </location>
</feature>
<proteinExistence type="inferred from homology"/>
<dbReference type="PANTHER" id="PTHR43674:SF2">
    <property type="entry name" value="BETA-UREIDOPROPIONASE"/>
    <property type="match status" value="1"/>
</dbReference>
<dbReference type="RefSeq" id="WP_371753882.1">
    <property type="nucleotide sequence ID" value="NZ_JAYJLD010000010.1"/>
</dbReference>
<evidence type="ECO:0000256" key="1">
    <source>
        <dbReference type="ARBA" id="ARBA00010613"/>
    </source>
</evidence>